<gene>
    <name evidence="3" type="ORF">DY78_GL001163</name>
</gene>
<feature type="binding site" evidence="2">
    <location>
        <position position="49"/>
    </location>
    <ligand>
        <name>substrate</name>
    </ligand>
</feature>
<dbReference type="EC" id="2.5.1.-" evidence="2"/>
<comment type="cofactor">
    <cofactor evidence="2">
        <name>Mg(2+)</name>
        <dbReference type="ChEBI" id="CHEBI:18420"/>
    </cofactor>
    <text evidence="2">Binds 2 magnesium ions per subunit.</text>
</comment>
<feature type="binding site" evidence="2">
    <location>
        <position position="203"/>
    </location>
    <ligand>
        <name>substrate</name>
    </ligand>
</feature>
<keyword evidence="2" id="KW-0460">Magnesium</keyword>
<dbReference type="HAMAP" id="MF_01139">
    <property type="entry name" value="ISPT"/>
    <property type="match status" value="1"/>
</dbReference>
<dbReference type="NCBIfam" id="TIGR00055">
    <property type="entry name" value="uppS"/>
    <property type="match status" value="1"/>
</dbReference>
<name>A0A0R2NMU6_9LACO</name>
<evidence type="ECO:0000256" key="1">
    <source>
        <dbReference type="ARBA" id="ARBA00022679"/>
    </source>
</evidence>
<dbReference type="Gene3D" id="3.40.1180.10">
    <property type="entry name" value="Decaprenyl diphosphate synthase-like"/>
    <property type="match status" value="1"/>
</dbReference>
<dbReference type="NCBIfam" id="NF011405">
    <property type="entry name" value="PRK14830.1"/>
    <property type="match status" value="1"/>
</dbReference>
<dbReference type="InterPro" id="IPR001441">
    <property type="entry name" value="UPP_synth-like"/>
</dbReference>
<dbReference type="AlphaFoldDB" id="A0A0R2NMU6"/>
<keyword evidence="2" id="KW-0479">Metal-binding</keyword>
<feature type="binding site" evidence="2">
    <location>
        <position position="32"/>
    </location>
    <ligand>
        <name>Mg(2+)</name>
        <dbReference type="ChEBI" id="CHEBI:18420"/>
    </ligand>
</feature>
<dbReference type="GO" id="GO:0000287">
    <property type="term" value="F:magnesium ion binding"/>
    <property type="evidence" value="ECO:0007669"/>
    <property type="project" value="UniProtKB-UniRule"/>
</dbReference>
<dbReference type="Pfam" id="PF01255">
    <property type="entry name" value="Prenyltransf"/>
    <property type="match status" value="1"/>
</dbReference>
<evidence type="ECO:0000256" key="2">
    <source>
        <dbReference type="HAMAP-Rule" id="MF_01139"/>
    </source>
</evidence>
<dbReference type="Proteomes" id="UP000050920">
    <property type="component" value="Unassembled WGS sequence"/>
</dbReference>
<dbReference type="InterPro" id="IPR036424">
    <property type="entry name" value="UPP_synth-like_sf"/>
</dbReference>
<dbReference type="FunFam" id="3.40.1180.10:FF:000001">
    <property type="entry name" value="(2E,6E)-farnesyl-diphosphate-specific ditrans,polycis-undecaprenyl-diphosphate synthase"/>
    <property type="match status" value="1"/>
</dbReference>
<accession>A0A0R2NMU6</accession>
<feature type="active site" description="Proton acceptor" evidence="2">
    <location>
        <position position="80"/>
    </location>
</feature>
<comment type="subunit">
    <text evidence="2">Homodimer.</text>
</comment>
<feature type="binding site" evidence="2">
    <location>
        <position position="222"/>
    </location>
    <ligand>
        <name>Mg(2+)</name>
        <dbReference type="ChEBI" id="CHEBI:18420"/>
    </ligand>
</feature>
<comment type="caution">
    <text evidence="3">The sequence shown here is derived from an EMBL/GenBank/DDBJ whole genome shotgun (WGS) entry which is preliminary data.</text>
</comment>
<dbReference type="PANTHER" id="PTHR10291:SF0">
    <property type="entry name" value="DEHYDRODOLICHYL DIPHOSPHATE SYNTHASE 2"/>
    <property type="match status" value="1"/>
</dbReference>
<keyword evidence="4" id="KW-1185">Reference proteome</keyword>
<dbReference type="GO" id="GO:0005829">
    <property type="term" value="C:cytosol"/>
    <property type="evidence" value="ECO:0007669"/>
    <property type="project" value="TreeGrafter"/>
</dbReference>
<dbReference type="CDD" id="cd00475">
    <property type="entry name" value="Cis_IPPS"/>
    <property type="match status" value="1"/>
</dbReference>
<evidence type="ECO:0000313" key="3">
    <source>
        <dbReference type="EMBL" id="KRO25712.1"/>
    </source>
</evidence>
<dbReference type="GO" id="GO:0030145">
    <property type="term" value="F:manganese ion binding"/>
    <property type="evidence" value="ECO:0007669"/>
    <property type="project" value="TreeGrafter"/>
</dbReference>
<evidence type="ECO:0000313" key="4">
    <source>
        <dbReference type="Proteomes" id="UP000050920"/>
    </source>
</evidence>
<dbReference type="EMBL" id="AYGX02000144">
    <property type="protein sequence ID" value="KRO25712.1"/>
    <property type="molecule type" value="Genomic_DNA"/>
</dbReference>
<proteinExistence type="inferred from homology"/>
<feature type="binding site" evidence="2">
    <location>
        <position position="37"/>
    </location>
    <ligand>
        <name>substrate</name>
    </ligand>
</feature>
<feature type="binding site" evidence="2">
    <location>
        <begin position="77"/>
        <end position="79"/>
    </location>
    <ligand>
        <name>substrate</name>
    </ligand>
</feature>
<feature type="binding site" evidence="2">
    <location>
        <position position="83"/>
    </location>
    <ligand>
        <name>substrate</name>
    </ligand>
</feature>
<dbReference type="PANTHER" id="PTHR10291">
    <property type="entry name" value="DEHYDRODOLICHYL DIPHOSPHATE SYNTHASE FAMILY MEMBER"/>
    <property type="match status" value="1"/>
</dbReference>
<comment type="function">
    <text evidence="2">Catalyzes the condensation of isopentenyl diphosphate (IPP) with allylic pyrophosphates generating different type of terpenoids.</text>
</comment>
<feature type="binding site" evidence="2">
    <location>
        <begin position="209"/>
        <end position="211"/>
    </location>
    <ligand>
        <name>substrate</name>
    </ligand>
</feature>
<feature type="binding site" evidence="2">
    <location>
        <position position="81"/>
    </location>
    <ligand>
        <name>substrate</name>
    </ligand>
</feature>
<feature type="binding site" evidence="2">
    <location>
        <position position="45"/>
    </location>
    <ligand>
        <name>substrate</name>
    </ligand>
</feature>
<comment type="similarity">
    <text evidence="2">Belongs to the UPP synthase family.</text>
</comment>
<organism evidence="3 4">
    <name type="scientific">Lactiplantibacillus fabifermentans DSM 21115</name>
    <dbReference type="NCBI Taxonomy" id="1413187"/>
    <lineage>
        <taxon>Bacteria</taxon>
        <taxon>Bacillati</taxon>
        <taxon>Bacillota</taxon>
        <taxon>Bacilli</taxon>
        <taxon>Lactobacillales</taxon>
        <taxon>Lactobacillaceae</taxon>
        <taxon>Lactiplantibacillus</taxon>
    </lineage>
</organism>
<protein>
    <recommendedName>
        <fullName evidence="2">Isoprenyl transferase</fullName>
        <ecNumber evidence="2">2.5.1.-</ecNumber>
    </recommendedName>
</protein>
<dbReference type="GO" id="GO:0016094">
    <property type="term" value="P:polyprenol biosynthetic process"/>
    <property type="evidence" value="ECO:0007669"/>
    <property type="project" value="TreeGrafter"/>
</dbReference>
<keyword evidence="1 2" id="KW-0808">Transferase</keyword>
<feature type="active site" evidence="2">
    <location>
        <position position="32"/>
    </location>
</feature>
<dbReference type="RefSeq" id="WP_024625327.1">
    <property type="nucleotide sequence ID" value="NZ_AYGX02000144.1"/>
</dbReference>
<sequence>MFAFLNKNDPADETAVELDPQRIPAHVAIIMDGNGRWAKARHLPRIAGHKEGMNTVKKVTIAASDLGVKVLTLYAFSTENWKRPTDEVNYLMQLPVSFFDTFVPDLIKNNVQVQVMGYTDKLPAATQKAVNDAIEDTKHCDGMVLNFALNYGSRAEIVTGIQAIAQKVADGQLAVADIDDTTVDDALMTAPLAPYHDPDLLIRTSGEERISNFLLWQIAYSELEFTDVKWPDFTADTLAACIADYQSRDRRFGGLSDKK</sequence>
<feature type="binding site" evidence="2">
    <location>
        <begin position="33"/>
        <end position="36"/>
    </location>
    <ligand>
        <name>substrate</name>
    </ligand>
</feature>
<dbReference type="PROSITE" id="PS01066">
    <property type="entry name" value="UPP_SYNTHASE"/>
    <property type="match status" value="1"/>
</dbReference>
<dbReference type="GO" id="GO:0008834">
    <property type="term" value="F:ditrans,polycis-undecaprenyl-diphosphate synthase [(2E,6E)-farnesyl-diphosphate specific] activity"/>
    <property type="evidence" value="ECO:0007669"/>
    <property type="project" value="TreeGrafter"/>
</dbReference>
<dbReference type="SUPFAM" id="SSF64005">
    <property type="entry name" value="Undecaprenyl diphosphate synthase"/>
    <property type="match status" value="1"/>
</dbReference>
<reference evidence="3 4" key="1">
    <citation type="journal article" date="2015" name="Genome Announc.">
        <title>Expanding the biotechnology potential of lactobacilli through comparative genomics of 213 strains and associated genera.</title>
        <authorList>
            <person name="Sun Z."/>
            <person name="Harris H.M."/>
            <person name="McCann A."/>
            <person name="Guo C."/>
            <person name="Argimon S."/>
            <person name="Zhang W."/>
            <person name="Yang X."/>
            <person name="Jeffery I.B."/>
            <person name="Cooney J.C."/>
            <person name="Kagawa T.F."/>
            <person name="Liu W."/>
            <person name="Song Y."/>
            <person name="Salvetti E."/>
            <person name="Wrobel A."/>
            <person name="Rasinkangas P."/>
            <person name="Parkhill J."/>
            <person name="Rea M.C."/>
            <person name="O'Sullivan O."/>
            <person name="Ritari J."/>
            <person name="Douillard F.P."/>
            <person name="Paul Ross R."/>
            <person name="Yang R."/>
            <person name="Briner A.E."/>
            <person name="Felis G.E."/>
            <person name="de Vos W.M."/>
            <person name="Barrangou R."/>
            <person name="Klaenhammer T.R."/>
            <person name="Caufield P.W."/>
            <person name="Cui Y."/>
            <person name="Zhang H."/>
            <person name="O'Toole P.W."/>
        </authorList>
    </citation>
    <scope>NUCLEOTIDE SEQUENCE [LARGE SCALE GENOMIC DNA]</scope>
    <source>
        <strain evidence="3 4">DSM 21115</strain>
    </source>
</reference>
<dbReference type="InterPro" id="IPR018520">
    <property type="entry name" value="UPP_synth-like_CS"/>
</dbReference>